<dbReference type="PROSITE" id="PS00041">
    <property type="entry name" value="HTH_ARAC_FAMILY_1"/>
    <property type="match status" value="1"/>
</dbReference>
<organism evidence="5 6">
    <name type="scientific">Paenibacillus glycanilyticus</name>
    <dbReference type="NCBI Taxonomy" id="126569"/>
    <lineage>
        <taxon>Bacteria</taxon>
        <taxon>Bacillati</taxon>
        <taxon>Bacillota</taxon>
        <taxon>Bacilli</taxon>
        <taxon>Bacillales</taxon>
        <taxon>Paenibacillaceae</taxon>
        <taxon>Paenibacillus</taxon>
    </lineage>
</organism>
<dbReference type="Proteomes" id="UP001157114">
    <property type="component" value="Unassembled WGS sequence"/>
</dbReference>
<evidence type="ECO:0000259" key="4">
    <source>
        <dbReference type="PROSITE" id="PS01124"/>
    </source>
</evidence>
<dbReference type="InterPro" id="IPR020449">
    <property type="entry name" value="Tscrpt_reg_AraC-type_HTH"/>
</dbReference>
<dbReference type="RefSeq" id="WP_284241449.1">
    <property type="nucleotide sequence ID" value="NZ_BSSQ01000019.1"/>
</dbReference>
<evidence type="ECO:0000256" key="3">
    <source>
        <dbReference type="ARBA" id="ARBA00023163"/>
    </source>
</evidence>
<sequence>MTAFQDKLPLQIHCIGDLWVQSGYILGPRTISDYELIYFPEGTSVVYSAGGKSYVLNEPCLLVTRPGEEHEYRFDSEKNVRHLFIHFESMALRSREAGYEGLFEGSPIFPAEQFPLVPGLLKKMLWIANRQPPYWHRKLMALMQVIVEELASPDAYTLQAAELLPIHVQQAIDLMSEDLSDTIRIDDIASRSGWSHGHFTRVFTEWTGMSPKRFLLELRMRRAEEWMLRGKGTIKEISFQVGFSDEHHFSKMYKKIRGITPSEYIKRSNAPLFRHTAEPLAMATSVHFPANRLVIVQEDYIK</sequence>
<dbReference type="Gene3D" id="1.10.10.60">
    <property type="entry name" value="Homeodomain-like"/>
    <property type="match status" value="2"/>
</dbReference>
<dbReference type="InterPro" id="IPR018060">
    <property type="entry name" value="HTH_AraC"/>
</dbReference>
<evidence type="ECO:0000313" key="6">
    <source>
        <dbReference type="Proteomes" id="UP001157114"/>
    </source>
</evidence>
<dbReference type="SMART" id="SM00342">
    <property type="entry name" value="HTH_ARAC"/>
    <property type="match status" value="1"/>
</dbReference>
<dbReference type="PRINTS" id="PR00032">
    <property type="entry name" value="HTHARAC"/>
</dbReference>
<evidence type="ECO:0000313" key="5">
    <source>
        <dbReference type="EMBL" id="GLX70675.1"/>
    </source>
</evidence>
<dbReference type="PANTHER" id="PTHR43280:SF30">
    <property type="entry name" value="MMSAB OPERON REGULATORY PROTEIN"/>
    <property type="match status" value="1"/>
</dbReference>
<dbReference type="Pfam" id="PF02311">
    <property type="entry name" value="AraC_binding"/>
    <property type="match status" value="1"/>
</dbReference>
<dbReference type="EMBL" id="BSSQ01000019">
    <property type="protein sequence ID" value="GLX70675.1"/>
    <property type="molecule type" value="Genomic_DNA"/>
</dbReference>
<dbReference type="InterPro" id="IPR003313">
    <property type="entry name" value="AraC-bd"/>
</dbReference>
<reference evidence="5 6" key="1">
    <citation type="submission" date="2023-03" db="EMBL/GenBank/DDBJ databases">
        <title>Draft genome sequence of the bacteria which degrade cell wall of Tricholomamatutake.</title>
        <authorList>
            <person name="Konishi Y."/>
            <person name="Fukuta Y."/>
            <person name="Shirasaka N."/>
        </authorList>
    </citation>
    <scope>NUCLEOTIDE SEQUENCE [LARGE SCALE GENOMIC DNA]</scope>
    <source>
        <strain evidence="6">mu1</strain>
    </source>
</reference>
<accession>A0ABQ6GKT6</accession>
<gene>
    <name evidence="5" type="ORF">MU1_50210</name>
</gene>
<keyword evidence="3" id="KW-0804">Transcription</keyword>
<protein>
    <recommendedName>
        <fullName evidence="4">HTH araC/xylS-type domain-containing protein</fullName>
    </recommendedName>
</protein>
<keyword evidence="6" id="KW-1185">Reference proteome</keyword>
<dbReference type="SUPFAM" id="SSF46689">
    <property type="entry name" value="Homeodomain-like"/>
    <property type="match status" value="2"/>
</dbReference>
<dbReference type="InterPro" id="IPR018062">
    <property type="entry name" value="HTH_AraC-typ_CS"/>
</dbReference>
<feature type="domain" description="HTH araC/xylS-type" evidence="4">
    <location>
        <begin position="169"/>
        <end position="267"/>
    </location>
</feature>
<dbReference type="SUPFAM" id="SSF51215">
    <property type="entry name" value="Regulatory protein AraC"/>
    <property type="match status" value="1"/>
</dbReference>
<keyword evidence="2" id="KW-0238">DNA-binding</keyword>
<evidence type="ECO:0000256" key="2">
    <source>
        <dbReference type="ARBA" id="ARBA00023125"/>
    </source>
</evidence>
<dbReference type="Pfam" id="PF12833">
    <property type="entry name" value="HTH_18"/>
    <property type="match status" value="1"/>
</dbReference>
<dbReference type="InterPro" id="IPR037923">
    <property type="entry name" value="HTH-like"/>
</dbReference>
<name>A0ABQ6GKT6_9BACL</name>
<proteinExistence type="predicted"/>
<comment type="caution">
    <text evidence="5">The sequence shown here is derived from an EMBL/GenBank/DDBJ whole genome shotgun (WGS) entry which is preliminary data.</text>
</comment>
<dbReference type="PROSITE" id="PS01124">
    <property type="entry name" value="HTH_ARAC_FAMILY_2"/>
    <property type="match status" value="1"/>
</dbReference>
<evidence type="ECO:0000256" key="1">
    <source>
        <dbReference type="ARBA" id="ARBA00023015"/>
    </source>
</evidence>
<keyword evidence="1" id="KW-0805">Transcription regulation</keyword>
<dbReference type="InterPro" id="IPR009057">
    <property type="entry name" value="Homeodomain-like_sf"/>
</dbReference>
<dbReference type="PANTHER" id="PTHR43280">
    <property type="entry name" value="ARAC-FAMILY TRANSCRIPTIONAL REGULATOR"/>
    <property type="match status" value="1"/>
</dbReference>